<evidence type="ECO:0000256" key="13">
    <source>
        <dbReference type="ARBA" id="ARBA00022801"/>
    </source>
</evidence>
<evidence type="ECO:0000256" key="11">
    <source>
        <dbReference type="ARBA" id="ARBA00022723"/>
    </source>
</evidence>
<evidence type="ECO:0000256" key="14">
    <source>
        <dbReference type="ARBA" id="ARBA00022837"/>
    </source>
</evidence>
<evidence type="ECO:0000256" key="3">
    <source>
        <dbReference type="ARBA" id="ARBA00001913"/>
    </source>
</evidence>
<dbReference type="Pfam" id="PF02253">
    <property type="entry name" value="PLA1"/>
    <property type="match status" value="1"/>
</dbReference>
<dbReference type="GO" id="GO:0009279">
    <property type="term" value="C:cell outer membrane"/>
    <property type="evidence" value="ECO:0007669"/>
    <property type="project" value="UniProtKB-SubCell"/>
</dbReference>
<dbReference type="EMBL" id="CZQC01000032">
    <property type="protein sequence ID" value="CUS41006.1"/>
    <property type="molecule type" value="Genomic_DNA"/>
</dbReference>
<evidence type="ECO:0000256" key="2">
    <source>
        <dbReference type="ARBA" id="ARBA00001604"/>
    </source>
</evidence>
<comment type="cofactor">
    <cofactor evidence="3">
        <name>Ca(2+)</name>
        <dbReference type="ChEBI" id="CHEBI:29108"/>
    </cofactor>
</comment>
<dbReference type="PANTHER" id="PTHR40457:SF1">
    <property type="entry name" value="PHOSPHOLIPASE A1"/>
    <property type="match status" value="1"/>
</dbReference>
<dbReference type="GO" id="GO:0016042">
    <property type="term" value="P:lipid catabolic process"/>
    <property type="evidence" value="ECO:0007669"/>
    <property type="project" value="UniProtKB-KW"/>
</dbReference>
<evidence type="ECO:0000256" key="7">
    <source>
        <dbReference type="ARBA" id="ARBA00013179"/>
    </source>
</evidence>
<comment type="similarity">
    <text evidence="5">Belongs to the phospholipase A1 family.</text>
</comment>
<gene>
    <name evidence="20" type="ORF">MGWOODY_Tha2559</name>
</gene>
<evidence type="ECO:0000256" key="10">
    <source>
        <dbReference type="ARBA" id="ARBA00022692"/>
    </source>
</evidence>
<evidence type="ECO:0000256" key="16">
    <source>
        <dbReference type="ARBA" id="ARBA00023098"/>
    </source>
</evidence>
<dbReference type="InterPro" id="IPR003187">
    <property type="entry name" value="PLipase_A1"/>
</dbReference>
<reference evidence="20" key="1">
    <citation type="submission" date="2015-10" db="EMBL/GenBank/DDBJ databases">
        <authorList>
            <person name="Gilbert D.G."/>
        </authorList>
    </citation>
    <scope>NUCLEOTIDE SEQUENCE</scope>
</reference>
<evidence type="ECO:0000256" key="19">
    <source>
        <dbReference type="ARBA" id="ARBA00032375"/>
    </source>
</evidence>
<name>A0A170PL85_9ZZZZ</name>
<dbReference type="InterPro" id="IPR036541">
    <property type="entry name" value="PLipase_A1_sf"/>
</dbReference>
<keyword evidence="14" id="KW-0106">Calcium</keyword>
<organism evidence="20">
    <name type="scientific">hydrothermal vent metagenome</name>
    <dbReference type="NCBI Taxonomy" id="652676"/>
    <lineage>
        <taxon>unclassified sequences</taxon>
        <taxon>metagenomes</taxon>
        <taxon>ecological metagenomes</taxon>
    </lineage>
</organism>
<dbReference type="PRINTS" id="PR01486">
    <property type="entry name" value="PHPHLIPASEA1"/>
</dbReference>
<keyword evidence="10" id="KW-0812">Transmembrane</keyword>
<dbReference type="GO" id="GO:0046872">
    <property type="term" value="F:metal ion binding"/>
    <property type="evidence" value="ECO:0007669"/>
    <property type="project" value="UniProtKB-KW"/>
</dbReference>
<evidence type="ECO:0000256" key="12">
    <source>
        <dbReference type="ARBA" id="ARBA00022729"/>
    </source>
</evidence>
<keyword evidence="11" id="KW-0479">Metal-binding</keyword>
<proteinExistence type="inferred from homology"/>
<accession>A0A170PL85</accession>
<keyword evidence="18" id="KW-0998">Cell outer membrane</keyword>
<evidence type="ECO:0000256" key="9">
    <source>
        <dbReference type="ARBA" id="ARBA00022452"/>
    </source>
</evidence>
<evidence type="ECO:0000256" key="18">
    <source>
        <dbReference type="ARBA" id="ARBA00023237"/>
    </source>
</evidence>
<sequence>MRISLLVPLLLVLSSLLCAQEDDNLPVFGAVNFESDIATESQHVEVLSEEELDPTVRQFRGLVEKIQTERLASSNPYVLLPHRPNYILPLTYQVRPSDKEIERAISNVSGGDGTREDGFQHVEAVMQLSIKTVLAEDVLGKLSKVEFGYTSVSYWQVYNAAISKPFRETNHEPELMFTWQLKNYWLDLVGVSLNHQSNGQTSTLSRSWNRIIGDAAVVVPSGVFHMRAWWRIPESKSADPEDPSDNDNPDIEDYLGYGELTYLHVMRHHQFMITLRDNLDWNENRGSVNLGWSFPLTRKMKGYVQYFNGYGESLIDYNRYQERFGIGIKLSDWF</sequence>
<keyword evidence="13 20" id="KW-0378">Hydrolase</keyword>
<evidence type="ECO:0000256" key="17">
    <source>
        <dbReference type="ARBA" id="ARBA00023136"/>
    </source>
</evidence>
<keyword evidence="12" id="KW-0732">Signal</keyword>
<protein>
    <recommendedName>
        <fullName evidence="19">Phosphatidylcholine 1-acylhydrolase</fullName>
        <ecNumber evidence="7">3.1.1.32</ecNumber>
        <ecNumber evidence="8">3.1.1.4</ecNumber>
    </recommendedName>
</protein>
<evidence type="ECO:0000256" key="1">
    <source>
        <dbReference type="ARBA" id="ARBA00000111"/>
    </source>
</evidence>
<keyword evidence="9" id="KW-1134">Transmembrane beta strand</keyword>
<keyword evidence="16" id="KW-0443">Lipid metabolism</keyword>
<evidence type="ECO:0000256" key="4">
    <source>
        <dbReference type="ARBA" id="ARBA00004571"/>
    </source>
</evidence>
<evidence type="ECO:0000256" key="8">
    <source>
        <dbReference type="ARBA" id="ARBA00013278"/>
    </source>
</evidence>
<dbReference type="Gene3D" id="2.40.230.10">
    <property type="entry name" value="Phospholipase A1"/>
    <property type="match status" value="1"/>
</dbReference>
<dbReference type="GO" id="GO:0004623">
    <property type="term" value="F:phospholipase A2 activity"/>
    <property type="evidence" value="ECO:0007669"/>
    <property type="project" value="UniProtKB-EC"/>
</dbReference>
<dbReference type="CDD" id="cd00541">
    <property type="entry name" value="OMPLA"/>
    <property type="match status" value="1"/>
</dbReference>
<comment type="catalytic activity">
    <reaction evidence="2">
        <text>a 1,2-diacyl-sn-glycero-3-phosphocholine + H2O = a 1-acyl-sn-glycero-3-phosphocholine + a fatty acid + H(+)</text>
        <dbReference type="Rhea" id="RHEA:15801"/>
        <dbReference type="ChEBI" id="CHEBI:15377"/>
        <dbReference type="ChEBI" id="CHEBI:15378"/>
        <dbReference type="ChEBI" id="CHEBI:28868"/>
        <dbReference type="ChEBI" id="CHEBI:57643"/>
        <dbReference type="ChEBI" id="CHEBI:58168"/>
        <dbReference type="EC" id="3.1.1.4"/>
    </reaction>
</comment>
<dbReference type="EC" id="3.1.1.4" evidence="8"/>
<evidence type="ECO:0000256" key="6">
    <source>
        <dbReference type="ARBA" id="ARBA00011702"/>
    </source>
</evidence>
<dbReference type="PANTHER" id="PTHR40457">
    <property type="entry name" value="PHOSPHOLIPASE A1"/>
    <property type="match status" value="1"/>
</dbReference>
<comment type="subunit">
    <text evidence="6">Homodimer; dimerization is reversible, and the dimeric form is the active one.</text>
</comment>
<keyword evidence="15" id="KW-0442">Lipid degradation</keyword>
<dbReference type="EC" id="3.1.1.32" evidence="7"/>
<evidence type="ECO:0000256" key="15">
    <source>
        <dbReference type="ARBA" id="ARBA00022963"/>
    </source>
</evidence>
<dbReference type="SUPFAM" id="SSF56931">
    <property type="entry name" value="Outer membrane phospholipase A (OMPLA)"/>
    <property type="match status" value="1"/>
</dbReference>
<keyword evidence="17" id="KW-0472">Membrane</keyword>
<comment type="catalytic activity">
    <reaction evidence="1">
        <text>a 1,2-diacyl-sn-glycero-3-phosphocholine + H2O = a 2-acyl-sn-glycero-3-phosphocholine + a fatty acid + H(+)</text>
        <dbReference type="Rhea" id="RHEA:18689"/>
        <dbReference type="ChEBI" id="CHEBI:15377"/>
        <dbReference type="ChEBI" id="CHEBI:15378"/>
        <dbReference type="ChEBI" id="CHEBI:28868"/>
        <dbReference type="ChEBI" id="CHEBI:57643"/>
        <dbReference type="ChEBI" id="CHEBI:57875"/>
        <dbReference type="EC" id="3.1.1.32"/>
    </reaction>
</comment>
<evidence type="ECO:0000313" key="20">
    <source>
        <dbReference type="EMBL" id="CUS41006.1"/>
    </source>
</evidence>
<dbReference type="AlphaFoldDB" id="A0A170PL85"/>
<dbReference type="GO" id="GO:0008970">
    <property type="term" value="F:phospholipase A1 activity"/>
    <property type="evidence" value="ECO:0007669"/>
    <property type="project" value="UniProtKB-EC"/>
</dbReference>
<evidence type="ECO:0000256" key="5">
    <source>
        <dbReference type="ARBA" id="ARBA00010525"/>
    </source>
</evidence>
<comment type="subcellular location">
    <subcellularLocation>
        <location evidence="4">Cell outer membrane</location>
        <topology evidence="4">Multi-pass membrane protein</topology>
    </subcellularLocation>
</comment>